<dbReference type="AlphaFoldDB" id="A0A1G6AT36"/>
<gene>
    <name evidence="1" type="ORF">SAMN02982931_00838</name>
</gene>
<keyword evidence="2" id="KW-1185">Reference proteome</keyword>
<evidence type="ECO:0000313" key="2">
    <source>
        <dbReference type="Proteomes" id="UP000199071"/>
    </source>
</evidence>
<dbReference type="OrthoDB" id="8420187at2"/>
<name>A0A1G6AT36_9HYPH</name>
<dbReference type="EMBL" id="FMXQ01000002">
    <property type="protein sequence ID" value="SDB11576.1"/>
    <property type="molecule type" value="Genomic_DNA"/>
</dbReference>
<dbReference type="Proteomes" id="UP000199071">
    <property type="component" value="Unassembled WGS sequence"/>
</dbReference>
<proteinExistence type="predicted"/>
<reference evidence="1 2" key="1">
    <citation type="submission" date="2016-10" db="EMBL/GenBank/DDBJ databases">
        <authorList>
            <person name="de Groot N.N."/>
        </authorList>
    </citation>
    <scope>NUCLEOTIDE SEQUENCE [LARGE SCALE GENOMIC DNA]</scope>
    <source>
        <strain evidence="1 2">ATCC 35022</strain>
    </source>
</reference>
<dbReference type="RefSeq" id="WP_090874984.1">
    <property type="nucleotide sequence ID" value="NZ_FMXQ01000002.1"/>
</dbReference>
<organism evidence="1 2">
    <name type="scientific">Bauldia litoralis</name>
    <dbReference type="NCBI Taxonomy" id="665467"/>
    <lineage>
        <taxon>Bacteria</taxon>
        <taxon>Pseudomonadati</taxon>
        <taxon>Pseudomonadota</taxon>
        <taxon>Alphaproteobacteria</taxon>
        <taxon>Hyphomicrobiales</taxon>
        <taxon>Kaistiaceae</taxon>
        <taxon>Bauldia</taxon>
    </lineage>
</organism>
<evidence type="ECO:0000313" key="1">
    <source>
        <dbReference type="EMBL" id="SDB11576.1"/>
    </source>
</evidence>
<accession>A0A1G6AT36</accession>
<sequence length="148" mass="16004">MYRKYALITGFSVGVGLGGTALADDVADAVNSIPGAIEDVRISGSWENDDKSGAYRIVVARTGLEPVTARLFIQWLAYEVDGAAVVEKSVEIKELGELGLDVVDYMTESDVDGLSIFIETINPADGYDETYELHLFSPTEYIFGPATN</sequence>
<protein>
    <submittedName>
        <fullName evidence="1">Uncharacterized protein</fullName>
    </submittedName>
</protein>